<dbReference type="Gene3D" id="1.20.120.530">
    <property type="entry name" value="GntR ligand-binding domain-like"/>
    <property type="match status" value="1"/>
</dbReference>
<feature type="domain" description="HTH gntR-type" evidence="5">
    <location>
        <begin position="23"/>
        <end position="90"/>
    </location>
</feature>
<dbReference type="PANTHER" id="PTHR43537:SF24">
    <property type="entry name" value="GLUCONATE OPERON TRANSCRIPTIONAL REPRESSOR"/>
    <property type="match status" value="1"/>
</dbReference>
<keyword evidence="6" id="KW-0808">Transferase</keyword>
<proteinExistence type="predicted"/>
<dbReference type="GO" id="GO:0003677">
    <property type="term" value="F:DNA binding"/>
    <property type="evidence" value="ECO:0007669"/>
    <property type="project" value="UniProtKB-KW"/>
</dbReference>
<dbReference type="PANTHER" id="PTHR43537">
    <property type="entry name" value="TRANSCRIPTIONAL REGULATOR, GNTR FAMILY"/>
    <property type="match status" value="1"/>
</dbReference>
<dbReference type="InterPro" id="IPR036390">
    <property type="entry name" value="WH_DNA-bd_sf"/>
</dbReference>
<reference evidence="6" key="2">
    <citation type="journal article" date="2009" name="J. Bacteriol.">
        <title>The GAF-like-domain-containing transcriptional regulator DfdR is a sensor protein for dibenzofuran and several hydrophobic aromatic compounds.</title>
        <authorList>
            <person name="Iida T."/>
            <person name="Waki T."/>
            <person name="Nakamura K."/>
            <person name="Mukouzaka Y."/>
            <person name="Kudo T."/>
        </authorList>
    </citation>
    <scope>NUCLEOTIDE SEQUENCE</scope>
    <source>
        <strain evidence="6">YK3</strain>
        <plasmid evidence="6">pYK3</plasmid>
    </source>
</reference>
<dbReference type="Pfam" id="PF00392">
    <property type="entry name" value="GntR"/>
    <property type="match status" value="1"/>
</dbReference>
<evidence type="ECO:0000256" key="4">
    <source>
        <dbReference type="SAM" id="MobiDB-lite"/>
    </source>
</evidence>
<organism evidence="6">
    <name type="scientific">Terrabacter sp. YK3</name>
    <dbReference type="NCBI Taxonomy" id="169538"/>
    <lineage>
        <taxon>Bacteria</taxon>
        <taxon>Bacillati</taxon>
        <taxon>Actinomycetota</taxon>
        <taxon>Actinomycetes</taxon>
        <taxon>Micrococcales</taxon>
        <taxon>Intrasporangiaceae</taxon>
        <taxon>Terrabacter</taxon>
    </lineage>
</organism>
<dbReference type="AlphaFoldDB" id="B6EUK4"/>
<dbReference type="SMART" id="SM00345">
    <property type="entry name" value="HTH_GNTR"/>
    <property type="match status" value="1"/>
</dbReference>
<name>B6EUK4_9MICO</name>
<evidence type="ECO:0000256" key="1">
    <source>
        <dbReference type="ARBA" id="ARBA00023015"/>
    </source>
</evidence>
<dbReference type="Pfam" id="PF07729">
    <property type="entry name" value="FCD"/>
    <property type="match status" value="1"/>
</dbReference>
<keyword evidence="6" id="KW-0614">Plasmid</keyword>
<dbReference type="CDD" id="cd07377">
    <property type="entry name" value="WHTH_GntR"/>
    <property type="match status" value="1"/>
</dbReference>
<dbReference type="PROSITE" id="PS50949">
    <property type="entry name" value="HTH_GNTR"/>
    <property type="match status" value="1"/>
</dbReference>
<dbReference type="GO" id="GO:0016746">
    <property type="term" value="F:acyltransferase activity"/>
    <property type="evidence" value="ECO:0007669"/>
    <property type="project" value="UniProtKB-KW"/>
</dbReference>
<evidence type="ECO:0000256" key="3">
    <source>
        <dbReference type="ARBA" id="ARBA00023163"/>
    </source>
</evidence>
<protein>
    <submittedName>
        <fullName evidence="6">Putative acyltransferase</fullName>
    </submittedName>
</protein>
<keyword evidence="6" id="KW-0012">Acyltransferase</keyword>
<dbReference type="GO" id="GO:0003700">
    <property type="term" value="F:DNA-binding transcription factor activity"/>
    <property type="evidence" value="ECO:0007669"/>
    <property type="project" value="InterPro"/>
</dbReference>
<dbReference type="InterPro" id="IPR036388">
    <property type="entry name" value="WH-like_DNA-bd_sf"/>
</dbReference>
<geneLocation type="plasmid" evidence="6">
    <name>pYK3</name>
</geneLocation>
<keyword evidence="1" id="KW-0805">Transcription regulation</keyword>
<feature type="region of interest" description="Disordered" evidence="4">
    <location>
        <begin position="1"/>
        <end position="23"/>
    </location>
</feature>
<evidence type="ECO:0000259" key="5">
    <source>
        <dbReference type="PROSITE" id="PS50949"/>
    </source>
</evidence>
<reference evidence="6" key="1">
    <citation type="journal article" date="2002" name="Appl. Environ. Microbiol.">
        <title>Plasmid-borne genes code for an angular dioxygenase involved in dibenzofuran degradation by Terrabacter sp. strain YK3.</title>
        <authorList>
            <person name="Iida T."/>
            <person name="Mukouzaka Y."/>
            <person name="Nakamura K."/>
            <person name="Kudo T."/>
        </authorList>
    </citation>
    <scope>NUCLEOTIDE SEQUENCE</scope>
    <source>
        <strain evidence="6">YK3</strain>
        <plasmid evidence="6">pYK3</plasmid>
    </source>
</reference>
<dbReference type="Gene3D" id="1.10.10.10">
    <property type="entry name" value="Winged helix-like DNA-binding domain superfamily/Winged helix DNA-binding domain"/>
    <property type="match status" value="1"/>
</dbReference>
<keyword evidence="2" id="KW-0238">DNA-binding</keyword>
<dbReference type="EMBL" id="AB075242">
    <property type="protein sequence ID" value="BAG80718.1"/>
    <property type="molecule type" value="Genomic_DNA"/>
</dbReference>
<dbReference type="SUPFAM" id="SSF48008">
    <property type="entry name" value="GntR ligand-binding domain-like"/>
    <property type="match status" value="1"/>
</dbReference>
<dbReference type="SUPFAM" id="SSF46785">
    <property type="entry name" value="Winged helix' DNA-binding domain"/>
    <property type="match status" value="1"/>
</dbReference>
<dbReference type="InterPro" id="IPR008920">
    <property type="entry name" value="TF_FadR/GntR_C"/>
</dbReference>
<dbReference type="InterPro" id="IPR011711">
    <property type="entry name" value="GntR_C"/>
</dbReference>
<evidence type="ECO:0000313" key="6">
    <source>
        <dbReference type="EMBL" id="BAG80718.1"/>
    </source>
</evidence>
<sequence length="245" mass="27407">MSTPPASRAPKGGSTGVDPSPAPSVADRVYAEIFAEVAAGRYVAGERLTESRLATGHRVSRVPLREVLKRMAAEGILDLYPNRGAVVRVLSREDIHDYFEVRMALEGFASELVAAHIDRADNRDYFFEVVADMRRPHPDHGAEAFTEHDDLVHGGIVRRCGNKLLARQWQLLPLPLHRLRHFAGTNTWDFAASMQDHEEILAAVTAGRPDEAREQMVAHLDRVVQRVLSLDQKEFDGVFNPGWRD</sequence>
<accession>B6EUK4</accession>
<dbReference type="InterPro" id="IPR000524">
    <property type="entry name" value="Tscrpt_reg_HTH_GntR"/>
</dbReference>
<keyword evidence="3" id="KW-0804">Transcription</keyword>
<dbReference type="SMART" id="SM00895">
    <property type="entry name" value="FCD"/>
    <property type="match status" value="1"/>
</dbReference>
<evidence type="ECO:0000256" key="2">
    <source>
        <dbReference type="ARBA" id="ARBA00023125"/>
    </source>
</evidence>